<comment type="caution">
    <text evidence="3">The sequence shown here is derived from an EMBL/GenBank/DDBJ whole genome shotgun (WGS) entry which is preliminary data.</text>
</comment>
<evidence type="ECO:0000313" key="4">
    <source>
        <dbReference type="Proteomes" id="UP001243195"/>
    </source>
</evidence>
<dbReference type="PANTHER" id="PTHR11487">
    <property type="entry name" value="THIOESTERASE"/>
    <property type="match status" value="1"/>
</dbReference>
<evidence type="ECO:0000259" key="2">
    <source>
        <dbReference type="Pfam" id="PF00975"/>
    </source>
</evidence>
<protein>
    <submittedName>
        <fullName evidence="3">Thioesterase domain-containing protein</fullName>
    </submittedName>
</protein>
<feature type="domain" description="Thioesterase" evidence="2">
    <location>
        <begin position="7"/>
        <end position="234"/>
    </location>
</feature>
<dbReference type="PANTHER" id="PTHR11487:SF0">
    <property type="entry name" value="S-ACYL FATTY ACID SYNTHASE THIOESTERASE, MEDIUM CHAIN"/>
    <property type="match status" value="1"/>
</dbReference>
<dbReference type="InterPro" id="IPR001031">
    <property type="entry name" value="Thioesterase"/>
</dbReference>
<proteinExistence type="inferred from homology"/>
<dbReference type="Gene3D" id="3.40.50.1820">
    <property type="entry name" value="alpha/beta hydrolase"/>
    <property type="match status" value="1"/>
</dbReference>
<evidence type="ECO:0000313" key="3">
    <source>
        <dbReference type="EMBL" id="MDQ9072251.1"/>
    </source>
</evidence>
<dbReference type="Proteomes" id="UP001243195">
    <property type="component" value="Unassembled WGS sequence"/>
</dbReference>
<dbReference type="Pfam" id="PF00975">
    <property type="entry name" value="Thioesterase"/>
    <property type="match status" value="1"/>
</dbReference>
<gene>
    <name evidence="3" type="ORF">RFH51_12355</name>
</gene>
<reference evidence="3" key="1">
    <citation type="submission" date="2023-08" db="EMBL/GenBank/DDBJ databases">
        <title>Emergence of clinically-relevant ST2 carbapenem-resistant Acinetobacter baumannii strains in hospital sewages in Zhejiang, East of China.</title>
        <authorList>
            <person name="Kaichao C."/>
            <person name="Zhang R."/>
        </authorList>
    </citation>
    <scope>NUCLEOTIDE SEQUENCE</scope>
    <source>
        <strain evidence="3">M-SY-60</strain>
    </source>
</reference>
<sequence length="253" mass="29610">MQQHSYHMFCLPPAGSSASIYYPWKKIISQYLDIIPIEYAGHGMKMQQELINHPDLLAKNIVDEILTYPEKPFILFGHSVGGGLVWKVKDQLENINKLDLLKMMVISSRPEHQYIQYIKDKRQLSDLEIIGKLKRYNHFPEEILKHADALAFFLRIIRNDFLLSDQLLSENIIKTSIPVLTFHGKDDPDIPDPKAMQAWQQHTEKWLGSVELEGDHFYFLNKDVLDQLLEHIENRIDFFHKSSEYNNSSFCIL</sequence>
<dbReference type="EMBL" id="JAVIDA010000017">
    <property type="protein sequence ID" value="MDQ9072251.1"/>
    <property type="molecule type" value="Genomic_DNA"/>
</dbReference>
<dbReference type="SUPFAM" id="SSF53474">
    <property type="entry name" value="alpha/beta-Hydrolases"/>
    <property type="match status" value="1"/>
</dbReference>
<evidence type="ECO:0000256" key="1">
    <source>
        <dbReference type="ARBA" id="ARBA00007169"/>
    </source>
</evidence>
<accession>A0AAW8JHI8</accession>
<dbReference type="InterPro" id="IPR012223">
    <property type="entry name" value="TEII"/>
</dbReference>
<comment type="similarity">
    <text evidence="1">Belongs to the thioesterase family.</text>
</comment>
<dbReference type="InterPro" id="IPR029058">
    <property type="entry name" value="AB_hydrolase_fold"/>
</dbReference>
<dbReference type="GO" id="GO:0008610">
    <property type="term" value="P:lipid biosynthetic process"/>
    <property type="evidence" value="ECO:0007669"/>
    <property type="project" value="TreeGrafter"/>
</dbReference>
<dbReference type="AlphaFoldDB" id="A0AAW8JHI8"/>
<dbReference type="RefSeq" id="WP_308956667.1">
    <property type="nucleotide sequence ID" value="NZ_JAVICY010000020.1"/>
</dbReference>
<organism evidence="3 4">
    <name type="scientific">Acinetobacter gerneri</name>
    <dbReference type="NCBI Taxonomy" id="202952"/>
    <lineage>
        <taxon>Bacteria</taxon>
        <taxon>Pseudomonadati</taxon>
        <taxon>Pseudomonadota</taxon>
        <taxon>Gammaproteobacteria</taxon>
        <taxon>Moraxellales</taxon>
        <taxon>Moraxellaceae</taxon>
        <taxon>Acinetobacter</taxon>
    </lineage>
</organism>
<name>A0AAW8JHI8_9GAMM</name>